<dbReference type="GO" id="GO:0005524">
    <property type="term" value="F:ATP binding"/>
    <property type="evidence" value="ECO:0007669"/>
    <property type="project" value="UniProtKB-KW"/>
</dbReference>
<reference evidence="6 7" key="1">
    <citation type="journal article" date="2010" name="Science">
        <title>Genomic comparison of the ants Camponotus floridanus and Harpegnathos saltator.</title>
        <authorList>
            <person name="Bonasio R."/>
            <person name="Zhang G."/>
            <person name="Ye C."/>
            <person name="Mutti N.S."/>
            <person name="Fang X."/>
            <person name="Qin N."/>
            <person name="Donahue G."/>
            <person name="Yang P."/>
            <person name="Li Q."/>
            <person name="Li C."/>
            <person name="Zhang P."/>
            <person name="Huang Z."/>
            <person name="Berger S.L."/>
            <person name="Reinberg D."/>
            <person name="Wang J."/>
            <person name="Liebig J."/>
        </authorList>
    </citation>
    <scope>NUCLEOTIDE SEQUENCE [LARGE SCALE GENOMIC DNA]</scope>
    <source>
        <strain evidence="6 7">Hsal</strain>
    </source>
</reference>
<feature type="binding site" evidence="4">
    <location>
        <begin position="5"/>
        <end position="9"/>
    </location>
    <ligand>
        <name>ATP</name>
        <dbReference type="ChEBI" id="CHEBI:30616"/>
    </ligand>
</feature>
<dbReference type="AlphaFoldDB" id="A0A1U9JWS0"/>
<dbReference type="InterPro" id="IPR002698">
    <property type="entry name" value="FTHF_cligase"/>
</dbReference>
<dbReference type="STRING" id="1902579.BHV28_16490"/>
<evidence type="ECO:0000256" key="5">
    <source>
        <dbReference type="RuleBase" id="RU361279"/>
    </source>
</evidence>
<dbReference type="GO" id="GO:0046872">
    <property type="term" value="F:metal ion binding"/>
    <property type="evidence" value="ECO:0007669"/>
    <property type="project" value="UniProtKB-KW"/>
</dbReference>
<dbReference type="InterPro" id="IPR024185">
    <property type="entry name" value="FTHF_cligase-like_sf"/>
</dbReference>
<comment type="similarity">
    <text evidence="1 5">Belongs to the 5-formyltetrahydrofolate cyclo-ligase family.</text>
</comment>
<keyword evidence="5" id="KW-0479">Metal-binding</keyword>
<evidence type="ECO:0000313" key="7">
    <source>
        <dbReference type="Proteomes" id="UP000188912"/>
    </source>
</evidence>
<dbReference type="PANTHER" id="PTHR23407">
    <property type="entry name" value="ATPASE INHIBITOR/5-FORMYLTETRAHYDROFOLATE CYCLO-LIGASE"/>
    <property type="match status" value="1"/>
</dbReference>
<dbReference type="Pfam" id="PF01812">
    <property type="entry name" value="5-FTHF_cyc-lig"/>
    <property type="match status" value="1"/>
</dbReference>
<sequence length="195" mass="21245">MPQTKETLRQTALSRRDSLSANERADIAQKLVSYADQLFPHITDETVAAFWPIRSEIDPRPLMATLVQQGAALAIPAMTGAGQMVFRHYQQDMTLVATGLGTFSPPDRETAVTPTTILLPLAAFDDKGNRIGYGGGYYDRAIARCHAQGAKPRLVGLAFDCQQVAAIPAESHDIALDAIMTESGLRWFIQAAMKN</sequence>
<proteinExistence type="inferred from homology"/>
<feature type="binding site" evidence="4">
    <location>
        <begin position="130"/>
        <end position="138"/>
    </location>
    <ligand>
        <name>ATP</name>
        <dbReference type="ChEBI" id="CHEBI:30616"/>
    </ligand>
</feature>
<dbReference type="InterPro" id="IPR037171">
    <property type="entry name" value="NagB/RpiA_transferase-like"/>
</dbReference>
<protein>
    <recommendedName>
        <fullName evidence="5">5-formyltetrahydrofolate cyclo-ligase</fullName>
        <ecNumber evidence="5">6.3.3.2</ecNumber>
    </recommendedName>
</protein>
<dbReference type="SUPFAM" id="SSF100950">
    <property type="entry name" value="NagB/RpiA/CoA transferase-like"/>
    <property type="match status" value="1"/>
</dbReference>
<keyword evidence="5" id="KW-0460">Magnesium</keyword>
<dbReference type="EMBL" id="CP017315">
    <property type="protein sequence ID" value="AQS42327.1"/>
    <property type="molecule type" value="Genomic_DNA"/>
</dbReference>
<dbReference type="GO" id="GO:0009396">
    <property type="term" value="P:folic acid-containing compound biosynthetic process"/>
    <property type="evidence" value="ECO:0007669"/>
    <property type="project" value="TreeGrafter"/>
</dbReference>
<dbReference type="PANTHER" id="PTHR23407:SF1">
    <property type="entry name" value="5-FORMYLTETRAHYDROFOLATE CYCLO-LIGASE"/>
    <property type="match status" value="1"/>
</dbReference>
<comment type="cofactor">
    <cofactor evidence="5">
        <name>Mg(2+)</name>
        <dbReference type="ChEBI" id="CHEBI:18420"/>
    </cofactor>
</comment>
<evidence type="ECO:0000256" key="2">
    <source>
        <dbReference type="ARBA" id="ARBA00022741"/>
    </source>
</evidence>
<dbReference type="NCBIfam" id="TIGR02727">
    <property type="entry name" value="MTHFS_bact"/>
    <property type="match status" value="1"/>
</dbReference>
<keyword evidence="7" id="KW-1185">Reference proteome</keyword>
<accession>A0A1U9JWS0</accession>
<gene>
    <name evidence="6" type="ORF">BHV28_16490</name>
</gene>
<reference evidence="6 7" key="2">
    <citation type="journal article" date="2016" name="Sci. Rep.">
        <title>The genome of Rhizobiales bacteria in predatory ants reveals urease gene functions but no genes for nitrogen fixation.</title>
        <authorList>
            <person name="Neuvonen M.M."/>
            <person name="Tamarit D."/>
            <person name="Naslund K."/>
            <person name="Liebig J."/>
            <person name="Feldhaar H."/>
            <person name="Moran N.A."/>
            <person name="Guy L."/>
            <person name="Andersson S.G."/>
        </authorList>
    </citation>
    <scope>NUCLEOTIDE SEQUENCE [LARGE SCALE GENOMIC DNA]</scope>
    <source>
        <strain evidence="6 7">Hsal</strain>
    </source>
</reference>
<dbReference type="Gene3D" id="3.40.50.10420">
    <property type="entry name" value="NagB/RpiA/CoA transferase-like"/>
    <property type="match status" value="1"/>
</dbReference>
<evidence type="ECO:0000256" key="1">
    <source>
        <dbReference type="ARBA" id="ARBA00010638"/>
    </source>
</evidence>
<organism evidence="6 7">
    <name type="scientific">Candidatus Tokpelaia hoelldobleri</name>
    <dbReference type="NCBI Taxonomy" id="1902579"/>
    <lineage>
        <taxon>Bacteria</taxon>
        <taxon>Pseudomonadati</taxon>
        <taxon>Pseudomonadota</taxon>
        <taxon>Alphaproteobacteria</taxon>
        <taxon>Hyphomicrobiales</taxon>
        <taxon>Candidatus Tokpelaia</taxon>
    </lineage>
</organism>
<dbReference type="KEGG" id="thd:BHV28_16490"/>
<feature type="binding site" evidence="4">
    <location>
        <position position="56"/>
    </location>
    <ligand>
        <name>substrate</name>
    </ligand>
</feature>
<keyword evidence="3 4" id="KW-0067">ATP-binding</keyword>
<dbReference type="GO" id="GO:0035999">
    <property type="term" value="P:tetrahydrofolate interconversion"/>
    <property type="evidence" value="ECO:0007669"/>
    <property type="project" value="TreeGrafter"/>
</dbReference>
<comment type="catalytic activity">
    <reaction evidence="5">
        <text>(6S)-5-formyl-5,6,7,8-tetrahydrofolate + ATP = (6R)-5,10-methenyltetrahydrofolate + ADP + phosphate</text>
        <dbReference type="Rhea" id="RHEA:10488"/>
        <dbReference type="ChEBI" id="CHEBI:30616"/>
        <dbReference type="ChEBI" id="CHEBI:43474"/>
        <dbReference type="ChEBI" id="CHEBI:57455"/>
        <dbReference type="ChEBI" id="CHEBI:57457"/>
        <dbReference type="ChEBI" id="CHEBI:456216"/>
        <dbReference type="EC" id="6.3.3.2"/>
    </reaction>
</comment>
<evidence type="ECO:0000256" key="4">
    <source>
        <dbReference type="PIRSR" id="PIRSR006806-1"/>
    </source>
</evidence>
<name>A0A1U9JWS0_9HYPH</name>
<evidence type="ECO:0000313" key="6">
    <source>
        <dbReference type="EMBL" id="AQS42327.1"/>
    </source>
</evidence>
<dbReference type="EC" id="6.3.3.2" evidence="5"/>
<dbReference type="PIRSF" id="PIRSF006806">
    <property type="entry name" value="FTHF_cligase"/>
    <property type="match status" value="1"/>
</dbReference>
<keyword evidence="2 4" id="KW-0547">Nucleotide-binding</keyword>
<evidence type="ECO:0000256" key="3">
    <source>
        <dbReference type="ARBA" id="ARBA00022840"/>
    </source>
</evidence>
<dbReference type="GO" id="GO:0030272">
    <property type="term" value="F:5-formyltetrahydrofolate cyclo-ligase activity"/>
    <property type="evidence" value="ECO:0007669"/>
    <property type="project" value="UniProtKB-EC"/>
</dbReference>
<dbReference type="Proteomes" id="UP000188912">
    <property type="component" value="Chromosome"/>
</dbReference>